<dbReference type="EMBL" id="CAXLJM020000075">
    <property type="protein sequence ID" value="CAL8128620.1"/>
    <property type="molecule type" value="Genomic_DNA"/>
</dbReference>
<accession>A0ABP1RHW6</accession>
<dbReference type="Proteomes" id="UP001642540">
    <property type="component" value="Unassembled WGS sequence"/>
</dbReference>
<keyword evidence="3" id="KW-1185">Reference proteome</keyword>
<feature type="region of interest" description="Disordered" evidence="1">
    <location>
        <begin position="1"/>
        <end position="48"/>
    </location>
</feature>
<gene>
    <name evidence="2" type="ORF">ODALV1_LOCUS22388</name>
</gene>
<organism evidence="2 3">
    <name type="scientific">Orchesella dallaii</name>
    <dbReference type="NCBI Taxonomy" id="48710"/>
    <lineage>
        <taxon>Eukaryota</taxon>
        <taxon>Metazoa</taxon>
        <taxon>Ecdysozoa</taxon>
        <taxon>Arthropoda</taxon>
        <taxon>Hexapoda</taxon>
        <taxon>Collembola</taxon>
        <taxon>Entomobryomorpha</taxon>
        <taxon>Entomobryoidea</taxon>
        <taxon>Orchesellidae</taxon>
        <taxon>Orchesellinae</taxon>
        <taxon>Orchesella</taxon>
    </lineage>
</organism>
<evidence type="ECO:0000256" key="1">
    <source>
        <dbReference type="SAM" id="MobiDB-lite"/>
    </source>
</evidence>
<name>A0ABP1RHW6_9HEXA</name>
<feature type="compositionally biased region" description="Basic and acidic residues" evidence="1">
    <location>
        <begin position="10"/>
        <end position="20"/>
    </location>
</feature>
<evidence type="ECO:0000313" key="2">
    <source>
        <dbReference type="EMBL" id="CAL8128620.1"/>
    </source>
</evidence>
<reference evidence="2 3" key="1">
    <citation type="submission" date="2024-08" db="EMBL/GenBank/DDBJ databases">
        <authorList>
            <person name="Cucini C."/>
            <person name="Frati F."/>
        </authorList>
    </citation>
    <scope>NUCLEOTIDE SEQUENCE [LARGE SCALE GENOMIC DNA]</scope>
</reference>
<protein>
    <submittedName>
        <fullName evidence="2">Uncharacterized protein</fullName>
    </submittedName>
</protein>
<proteinExistence type="predicted"/>
<sequence length="110" mass="12817">MKRINGIKNPLEEVGDHDNFPDLSTAMNPTHAEKKQAPNRDGAVDSFEPTRKRARLNVNPDSTEEIFENHKKDLQDGKLNWSNRYGDPYLSKQRLPWISERNAKKRLIYN</sequence>
<evidence type="ECO:0000313" key="3">
    <source>
        <dbReference type="Proteomes" id="UP001642540"/>
    </source>
</evidence>
<comment type="caution">
    <text evidence="2">The sequence shown here is derived from an EMBL/GenBank/DDBJ whole genome shotgun (WGS) entry which is preliminary data.</text>
</comment>